<comment type="caution">
    <text evidence="1">The sequence shown here is derived from an EMBL/GenBank/DDBJ whole genome shotgun (WGS) entry which is preliminary data.</text>
</comment>
<organism evidence="1 2">
    <name type="scientific">Leptolyngbya foveolarum</name>
    <dbReference type="NCBI Taxonomy" id="47253"/>
    <lineage>
        <taxon>Bacteria</taxon>
        <taxon>Bacillati</taxon>
        <taxon>Cyanobacteriota</taxon>
        <taxon>Cyanophyceae</taxon>
        <taxon>Leptolyngbyales</taxon>
        <taxon>Leptolyngbyaceae</taxon>
        <taxon>Leptolyngbya group</taxon>
        <taxon>Leptolyngbya</taxon>
    </lineage>
</organism>
<dbReference type="AlphaFoldDB" id="A0A2W4VNW3"/>
<name>A0A2W4VNW3_9CYAN</name>
<evidence type="ECO:0000313" key="1">
    <source>
        <dbReference type="EMBL" id="PZO13931.1"/>
    </source>
</evidence>
<accession>A0A2W4VNW3</accession>
<proteinExistence type="predicted"/>
<dbReference type="Proteomes" id="UP000249354">
    <property type="component" value="Unassembled WGS sequence"/>
</dbReference>
<gene>
    <name evidence="1" type="ORF">DCF25_15400</name>
</gene>
<dbReference type="EMBL" id="QBMC01000115">
    <property type="protein sequence ID" value="PZO13931.1"/>
    <property type="molecule type" value="Genomic_DNA"/>
</dbReference>
<sequence>MSQVLSIAASLLAEVRQAIGIQVLSRSQPISRLADNHQVSRKFVYQQGDKAQQALDESFAPSPADDDVLFHLPVALLHEYSRSLVYQRFLINIFY</sequence>
<evidence type="ECO:0000313" key="2">
    <source>
        <dbReference type="Proteomes" id="UP000249354"/>
    </source>
</evidence>
<protein>
    <submittedName>
        <fullName evidence="1">Uncharacterized protein</fullName>
    </submittedName>
</protein>
<reference evidence="2" key="1">
    <citation type="submission" date="2018-04" db="EMBL/GenBank/DDBJ databases">
        <authorList>
            <person name="Cornet L."/>
        </authorList>
    </citation>
    <scope>NUCLEOTIDE SEQUENCE [LARGE SCALE GENOMIC DNA]</scope>
</reference>
<reference evidence="1 2" key="2">
    <citation type="submission" date="2018-06" db="EMBL/GenBank/DDBJ databases">
        <title>Metagenomic assembly of (sub)arctic Cyanobacteria and their associated microbiome from non-axenic cultures.</title>
        <authorList>
            <person name="Baurain D."/>
        </authorList>
    </citation>
    <scope>NUCLEOTIDE SEQUENCE [LARGE SCALE GENOMIC DNA]</scope>
    <source>
        <strain evidence="1">ULC129bin1</strain>
    </source>
</reference>